<evidence type="ECO:0000313" key="1">
    <source>
        <dbReference type="EMBL" id="GFY52547.1"/>
    </source>
</evidence>
<proteinExistence type="predicted"/>
<gene>
    <name evidence="1" type="ORF">TNIN_217971</name>
</gene>
<protein>
    <submittedName>
        <fullName evidence="1">Uncharacterized protein</fullName>
    </submittedName>
</protein>
<dbReference type="Proteomes" id="UP000886998">
    <property type="component" value="Unassembled WGS sequence"/>
</dbReference>
<keyword evidence="2" id="KW-1185">Reference proteome</keyword>
<comment type="caution">
    <text evidence="1">The sequence shown here is derived from an EMBL/GenBank/DDBJ whole genome shotgun (WGS) entry which is preliminary data.</text>
</comment>
<sequence length="128" mass="13877">MLMKQVYFGKECQKGTFLSREEKGSPGFKAAKDLLTLGDSLAFYWRGPNNGSLQPFSNAPATKGSCEHLDSLSTPSQSLFLKKPSIVLQGVSLLSETSPVNGYTMGLCLAYYDYSPTGIEDPNPNNGQ</sequence>
<dbReference type="AlphaFoldDB" id="A0A8X7C3N6"/>
<organism evidence="1 2">
    <name type="scientific">Trichonephila inaurata madagascariensis</name>
    <dbReference type="NCBI Taxonomy" id="2747483"/>
    <lineage>
        <taxon>Eukaryota</taxon>
        <taxon>Metazoa</taxon>
        <taxon>Ecdysozoa</taxon>
        <taxon>Arthropoda</taxon>
        <taxon>Chelicerata</taxon>
        <taxon>Arachnida</taxon>
        <taxon>Araneae</taxon>
        <taxon>Araneomorphae</taxon>
        <taxon>Entelegynae</taxon>
        <taxon>Araneoidea</taxon>
        <taxon>Nephilidae</taxon>
        <taxon>Trichonephila</taxon>
        <taxon>Trichonephila inaurata</taxon>
    </lineage>
</organism>
<name>A0A8X7C3N6_9ARAC</name>
<accession>A0A8X7C3N6</accession>
<dbReference type="EMBL" id="BMAV01008733">
    <property type="protein sequence ID" value="GFY52547.1"/>
    <property type="molecule type" value="Genomic_DNA"/>
</dbReference>
<reference evidence="1" key="1">
    <citation type="submission" date="2020-08" db="EMBL/GenBank/DDBJ databases">
        <title>Multicomponent nature underlies the extraordinary mechanical properties of spider dragline silk.</title>
        <authorList>
            <person name="Kono N."/>
            <person name="Nakamura H."/>
            <person name="Mori M."/>
            <person name="Yoshida Y."/>
            <person name="Ohtoshi R."/>
            <person name="Malay A.D."/>
            <person name="Moran D.A.P."/>
            <person name="Tomita M."/>
            <person name="Numata K."/>
            <person name="Arakawa K."/>
        </authorList>
    </citation>
    <scope>NUCLEOTIDE SEQUENCE</scope>
</reference>
<evidence type="ECO:0000313" key="2">
    <source>
        <dbReference type="Proteomes" id="UP000886998"/>
    </source>
</evidence>